<evidence type="ECO:0000256" key="1">
    <source>
        <dbReference type="ARBA" id="ARBA00022490"/>
    </source>
</evidence>
<evidence type="ECO:0000256" key="5">
    <source>
        <dbReference type="ARBA" id="ARBA00022840"/>
    </source>
</evidence>
<sequence length="335" mass="37609">MENRTVDAHLQENDSIETTLRPASLDEYIGQKDLKENLKVFINAAKQRNEALDHVLLYGPPGLGKTTLAYILANEMHGNLKTTSGPSIEKSGDLAAILSTLEPGDVLFIDEIHRLAKQVEEVLYPAMEDYCLDIIVGKDSATTHNIRLSLPPFTLVGATTRAGDLSAPLRDRFGIVNQLEYYDLDELSQIVARTSRVMNTKIEERAIKEIALRSRGTPRIANRLFRRVRDFAQVYNNGIISLEIAQDALDKLKVDHLGLDNVDHKYLRGIIERFKGGPVGLEAIASSIGEEPMTLEDVYEPYLLQIGFINRTPRGRVVTPKAYEHLKIEYQPDLF</sequence>
<comment type="subcellular location">
    <subcellularLocation>
        <location evidence="9">Cytoplasm</location>
    </subcellularLocation>
</comment>
<comment type="caution">
    <text evidence="9">Lacks conserved residue(s) required for the propagation of feature annotation.</text>
</comment>
<dbReference type="PANTHER" id="PTHR42848">
    <property type="match status" value="1"/>
</dbReference>
<evidence type="ECO:0000256" key="6">
    <source>
        <dbReference type="ARBA" id="ARBA00023125"/>
    </source>
</evidence>
<feature type="binding site" evidence="9">
    <location>
        <position position="67"/>
    </location>
    <ligand>
        <name>ATP</name>
        <dbReference type="ChEBI" id="CHEBI:30616"/>
    </ligand>
</feature>
<dbReference type="EMBL" id="JAQNCK010000001">
    <property type="protein sequence ID" value="MDC0827096.1"/>
    <property type="molecule type" value="Genomic_DNA"/>
</dbReference>
<feature type="binding site" evidence="9">
    <location>
        <position position="20"/>
    </location>
    <ligand>
        <name>ATP</name>
        <dbReference type="ChEBI" id="CHEBI:30616"/>
    </ligand>
</feature>
<feature type="binding site" evidence="9">
    <location>
        <position position="182"/>
    </location>
    <ligand>
        <name>ATP</name>
        <dbReference type="ChEBI" id="CHEBI:30616"/>
    </ligand>
</feature>
<dbReference type="PANTHER" id="PTHR42848:SF1">
    <property type="entry name" value="HOLLIDAY JUNCTION BRANCH MIGRATION COMPLEX SUBUNIT RUVB"/>
    <property type="match status" value="1"/>
</dbReference>
<dbReference type="NCBIfam" id="NF000868">
    <property type="entry name" value="PRK00080.1"/>
    <property type="match status" value="1"/>
</dbReference>
<dbReference type="SUPFAM" id="SSF52540">
    <property type="entry name" value="P-loop containing nucleoside triphosphate hydrolases"/>
    <property type="match status" value="1"/>
</dbReference>
<comment type="similarity">
    <text evidence="9">Belongs to the RuvB family.</text>
</comment>
<evidence type="ECO:0000256" key="2">
    <source>
        <dbReference type="ARBA" id="ARBA00022741"/>
    </source>
</evidence>
<dbReference type="RefSeq" id="WP_022355362.1">
    <property type="nucleotide sequence ID" value="NZ_CALHAA010000024.1"/>
</dbReference>
<dbReference type="InterPro" id="IPR004605">
    <property type="entry name" value="DNA_helicase_Holl-junc_RuvB"/>
</dbReference>
<keyword evidence="1 9" id="KW-0963">Cytoplasm</keyword>
<feature type="binding site" evidence="9">
    <location>
        <position position="311"/>
    </location>
    <ligand>
        <name>DNA</name>
        <dbReference type="ChEBI" id="CHEBI:16991"/>
    </ligand>
</feature>
<dbReference type="InterPro" id="IPR036388">
    <property type="entry name" value="WH-like_DNA-bd_sf"/>
</dbReference>
<dbReference type="EC" id="3.6.4.-" evidence="9"/>
<evidence type="ECO:0000259" key="10">
    <source>
        <dbReference type="SMART" id="SM00382"/>
    </source>
</evidence>
<name>A0AAW6FMW9_9FIRM</name>
<evidence type="ECO:0000256" key="3">
    <source>
        <dbReference type="ARBA" id="ARBA00022763"/>
    </source>
</evidence>
<feature type="region of interest" description="Small ATPAse domain (RuvB-S)" evidence="9">
    <location>
        <begin position="183"/>
        <end position="253"/>
    </location>
</feature>
<protein>
    <recommendedName>
        <fullName evidence="9">Holliday junction branch migration complex subunit RuvB</fullName>
        <ecNumber evidence="9">3.6.4.-</ecNumber>
    </recommendedName>
</protein>
<dbReference type="GO" id="GO:0016787">
    <property type="term" value="F:hydrolase activity"/>
    <property type="evidence" value="ECO:0007669"/>
    <property type="project" value="UniProtKB-KW"/>
</dbReference>
<dbReference type="GO" id="GO:0009378">
    <property type="term" value="F:four-way junction helicase activity"/>
    <property type="evidence" value="ECO:0007669"/>
    <property type="project" value="InterPro"/>
</dbReference>
<feature type="binding site" evidence="9">
    <location>
        <position position="316"/>
    </location>
    <ligand>
        <name>DNA</name>
        <dbReference type="ChEBI" id="CHEBI:16991"/>
    </ligand>
</feature>
<dbReference type="GO" id="GO:0005737">
    <property type="term" value="C:cytoplasm"/>
    <property type="evidence" value="ECO:0007669"/>
    <property type="project" value="UniProtKB-SubCell"/>
</dbReference>
<reference evidence="11" key="1">
    <citation type="submission" date="2023-01" db="EMBL/GenBank/DDBJ databases">
        <title>Human gut microbiome strain richness.</title>
        <authorList>
            <person name="Chen-Liaw A."/>
        </authorList>
    </citation>
    <scope>NUCLEOTIDE SEQUENCE</scope>
    <source>
        <strain evidence="11">D55st1_G4_D55t1_190419</strain>
    </source>
</reference>
<accession>A0AAW6FMW9</accession>
<dbReference type="GO" id="GO:0005524">
    <property type="term" value="F:ATP binding"/>
    <property type="evidence" value="ECO:0007669"/>
    <property type="project" value="UniProtKB-UniRule"/>
</dbReference>
<dbReference type="CDD" id="cd00009">
    <property type="entry name" value="AAA"/>
    <property type="match status" value="1"/>
</dbReference>
<evidence type="ECO:0000313" key="11">
    <source>
        <dbReference type="EMBL" id="MDC0827096.1"/>
    </source>
</evidence>
<dbReference type="GO" id="GO:0006310">
    <property type="term" value="P:DNA recombination"/>
    <property type="evidence" value="ECO:0007669"/>
    <property type="project" value="UniProtKB-UniRule"/>
</dbReference>
<dbReference type="InterPro" id="IPR008823">
    <property type="entry name" value="RuvB_wg_C"/>
</dbReference>
<keyword evidence="6 9" id="KW-0238">DNA-binding</keyword>
<dbReference type="InterPro" id="IPR003593">
    <property type="entry name" value="AAA+_ATPase"/>
</dbReference>
<comment type="subunit">
    <text evidence="9">Homohexamer. Forms an RuvA(8)-RuvB(12)-Holliday junction (HJ) complex. HJ DNA is sandwiched between 2 RuvA tetramers; dsDNA enters through RuvA and exits via RuvB. An RuvB hexamer assembles on each DNA strand where it exits the tetramer. Each RuvB hexamer is contacted by two RuvA subunits (via domain III) on 2 adjacent RuvB subunits; this complex drives branch migration. In the full resolvosome a probable DNA-RuvA(4)-RuvB(12)-RuvC(2) complex forms which resolves the HJ.</text>
</comment>
<gene>
    <name evidence="9 11" type="primary">ruvB</name>
    <name evidence="11" type="ORF">POG00_00055</name>
</gene>
<evidence type="ECO:0000256" key="9">
    <source>
        <dbReference type="HAMAP-Rule" id="MF_00016"/>
    </source>
</evidence>
<dbReference type="InterPro" id="IPR027417">
    <property type="entry name" value="P-loop_NTPase"/>
</dbReference>
<dbReference type="GO" id="GO:0048476">
    <property type="term" value="C:Holliday junction resolvase complex"/>
    <property type="evidence" value="ECO:0007669"/>
    <property type="project" value="UniProtKB-UniRule"/>
</dbReference>
<dbReference type="Gene3D" id="1.10.8.60">
    <property type="match status" value="1"/>
</dbReference>
<keyword evidence="8 9" id="KW-0234">DNA repair</keyword>
<feature type="region of interest" description="Large ATPase domain (RuvB-L)" evidence="9">
    <location>
        <begin position="2"/>
        <end position="182"/>
    </location>
</feature>
<evidence type="ECO:0000256" key="4">
    <source>
        <dbReference type="ARBA" id="ARBA00022801"/>
    </source>
</evidence>
<feature type="binding site" evidence="9">
    <location>
        <position position="21"/>
    </location>
    <ligand>
        <name>ATP</name>
        <dbReference type="ChEBI" id="CHEBI:30616"/>
    </ligand>
</feature>
<dbReference type="Gene3D" id="1.10.10.10">
    <property type="entry name" value="Winged helix-like DNA-binding domain superfamily/Winged helix DNA-binding domain"/>
    <property type="match status" value="1"/>
</dbReference>
<feature type="binding site" evidence="9">
    <location>
        <begin position="128"/>
        <end position="130"/>
    </location>
    <ligand>
        <name>ATP</name>
        <dbReference type="ChEBI" id="CHEBI:30616"/>
    </ligand>
</feature>
<proteinExistence type="inferred from homology"/>
<feature type="region of interest" description="Head domain (RuvB-H)" evidence="9">
    <location>
        <begin position="256"/>
        <end position="335"/>
    </location>
</feature>
<keyword evidence="3 9" id="KW-0227">DNA damage</keyword>
<feature type="binding site" evidence="9">
    <location>
        <position position="65"/>
    </location>
    <ligand>
        <name>ATP</name>
        <dbReference type="ChEBI" id="CHEBI:30616"/>
    </ligand>
</feature>
<evidence type="ECO:0000313" key="12">
    <source>
        <dbReference type="Proteomes" id="UP001220658"/>
    </source>
</evidence>
<dbReference type="Gene3D" id="3.40.50.300">
    <property type="entry name" value="P-loop containing nucleotide triphosphate hydrolases"/>
    <property type="match status" value="1"/>
</dbReference>
<dbReference type="InterPro" id="IPR041445">
    <property type="entry name" value="AAA_lid_4"/>
</dbReference>
<dbReference type="Proteomes" id="UP001220658">
    <property type="component" value="Unassembled WGS sequence"/>
</dbReference>
<dbReference type="HAMAP" id="MF_00016">
    <property type="entry name" value="DNA_HJ_migration_RuvB"/>
    <property type="match status" value="1"/>
</dbReference>
<feature type="binding site" evidence="9">
    <location>
        <position position="219"/>
    </location>
    <ligand>
        <name>ATP</name>
        <dbReference type="ChEBI" id="CHEBI:30616"/>
    </ligand>
</feature>
<evidence type="ECO:0000256" key="7">
    <source>
        <dbReference type="ARBA" id="ARBA00023172"/>
    </source>
</evidence>
<comment type="domain">
    <text evidence="9">Has 3 domains, the large (RuvB-L) and small ATPase (RuvB-S) domains and the C-terminal head (RuvB-H) domain. The head domain binds DNA, while the ATPase domains jointly bind ATP, ADP or are empty depending on the state of the subunit in the translocation cycle. During a single DNA translocation step the structure of each domain remains the same, but their relative positions change.</text>
</comment>
<feature type="binding site" evidence="9">
    <location>
        <position position="66"/>
    </location>
    <ligand>
        <name>ATP</name>
        <dbReference type="ChEBI" id="CHEBI:30616"/>
    </ligand>
</feature>
<evidence type="ECO:0000256" key="8">
    <source>
        <dbReference type="ARBA" id="ARBA00023204"/>
    </source>
</evidence>
<dbReference type="Pfam" id="PF17864">
    <property type="entry name" value="AAA_lid_4"/>
    <property type="match status" value="1"/>
</dbReference>
<dbReference type="NCBIfam" id="TIGR00635">
    <property type="entry name" value="ruvB"/>
    <property type="match status" value="1"/>
</dbReference>
<feature type="binding site" evidence="9">
    <location>
        <position position="172"/>
    </location>
    <ligand>
        <name>ATP</name>
        <dbReference type="ChEBI" id="CHEBI:30616"/>
    </ligand>
</feature>
<keyword evidence="2 9" id="KW-0547">Nucleotide-binding</keyword>
<keyword evidence="4 9" id="KW-0378">Hydrolase</keyword>
<feature type="binding site" evidence="9">
    <location>
        <position position="66"/>
    </location>
    <ligand>
        <name>Mg(2+)</name>
        <dbReference type="ChEBI" id="CHEBI:18420"/>
    </ligand>
</feature>
<comment type="function">
    <text evidence="9">The RuvA-RuvB-RuvC complex processes Holliday junction (HJ) DNA during genetic recombination and DNA repair, while the RuvA-RuvB complex plays an important role in the rescue of blocked DNA replication forks via replication fork reversal (RFR). RuvA specifically binds to HJ cruciform DNA, conferring on it an open structure. The RuvB hexamer acts as an ATP-dependent pump, pulling dsDNA into and through the RuvAB complex. RuvB forms 2 homohexamers on either side of HJ DNA bound by 1 or 2 RuvA tetramers; 4 subunits per hexamer contact DNA at a time. Coordinated motions by a converter formed by DNA-disengaged RuvB subunits stimulates ATP hydrolysis and nucleotide exchange. Immobilization of the converter enables RuvB to convert the ATP-contained energy into a lever motion, pulling 2 nucleotides of DNA out of the RuvA tetramer per ATP hydrolyzed, thus driving DNA branch migration. The RuvB motors rotate together with the DNA substrate, which together with the progressing nucleotide cycle form the mechanistic basis for DNA recombination by continuous HJ branch migration. Branch migration allows RuvC to scan DNA until it finds its consensus sequence, where it cleaves and resolves cruciform DNA.</text>
</comment>
<comment type="caution">
    <text evidence="11">The sequence shown here is derived from an EMBL/GenBank/DDBJ whole genome shotgun (WGS) entry which is preliminary data.</text>
</comment>
<dbReference type="Pfam" id="PF05496">
    <property type="entry name" value="RuvB_N"/>
    <property type="match status" value="1"/>
</dbReference>
<feature type="binding site" evidence="9">
    <location>
        <position position="62"/>
    </location>
    <ligand>
        <name>ATP</name>
        <dbReference type="ChEBI" id="CHEBI:30616"/>
    </ligand>
</feature>
<keyword evidence="11" id="KW-0347">Helicase</keyword>
<keyword evidence="7 9" id="KW-0233">DNA recombination</keyword>
<dbReference type="AlphaFoldDB" id="A0AAW6FMW9"/>
<dbReference type="InterPro" id="IPR008824">
    <property type="entry name" value="RuvB-like_N"/>
</dbReference>
<keyword evidence="5 9" id="KW-0067">ATP-binding</keyword>
<dbReference type="SMART" id="SM00382">
    <property type="entry name" value="AAA"/>
    <property type="match status" value="1"/>
</dbReference>
<organism evidence="11 12">
    <name type="scientific">Faecalitalea cylindroides</name>
    <dbReference type="NCBI Taxonomy" id="39483"/>
    <lineage>
        <taxon>Bacteria</taxon>
        <taxon>Bacillati</taxon>
        <taxon>Bacillota</taxon>
        <taxon>Erysipelotrichia</taxon>
        <taxon>Erysipelotrichales</taxon>
        <taxon>Erysipelotrichaceae</taxon>
        <taxon>Faecalitalea</taxon>
    </lineage>
</organism>
<feature type="domain" description="AAA+ ATPase" evidence="10">
    <location>
        <begin position="51"/>
        <end position="183"/>
    </location>
</feature>
<dbReference type="InterPro" id="IPR036390">
    <property type="entry name" value="WH_DNA-bd_sf"/>
</dbReference>
<dbReference type="GO" id="GO:0006281">
    <property type="term" value="P:DNA repair"/>
    <property type="evidence" value="ECO:0007669"/>
    <property type="project" value="UniProtKB-UniRule"/>
</dbReference>
<dbReference type="Pfam" id="PF05491">
    <property type="entry name" value="WHD_RuvB"/>
    <property type="match status" value="1"/>
</dbReference>
<dbReference type="SUPFAM" id="SSF46785">
    <property type="entry name" value="Winged helix' DNA-binding domain"/>
    <property type="match status" value="1"/>
</dbReference>
<dbReference type="GO" id="GO:0000400">
    <property type="term" value="F:four-way junction DNA binding"/>
    <property type="evidence" value="ECO:0007669"/>
    <property type="project" value="UniProtKB-UniRule"/>
</dbReference>
<comment type="catalytic activity">
    <reaction evidence="9">
        <text>ATP + H2O = ADP + phosphate + H(+)</text>
        <dbReference type="Rhea" id="RHEA:13065"/>
        <dbReference type="ChEBI" id="CHEBI:15377"/>
        <dbReference type="ChEBI" id="CHEBI:15378"/>
        <dbReference type="ChEBI" id="CHEBI:30616"/>
        <dbReference type="ChEBI" id="CHEBI:43474"/>
        <dbReference type="ChEBI" id="CHEBI:456216"/>
    </reaction>
</comment>